<comment type="caution">
    <text evidence="4">The sequence shown here is derived from an EMBL/GenBank/DDBJ whole genome shotgun (WGS) entry which is preliminary data.</text>
</comment>
<keyword evidence="1 2" id="KW-0694">RNA-binding</keyword>
<dbReference type="Gene3D" id="3.30.70.330">
    <property type="match status" value="1"/>
</dbReference>
<protein>
    <submittedName>
        <fullName evidence="4">RNA-binding protein</fullName>
    </submittedName>
</protein>
<dbReference type="AlphaFoldDB" id="A0A023BC31"/>
<dbReference type="SMART" id="SM00360">
    <property type="entry name" value="RRM"/>
    <property type="match status" value="1"/>
</dbReference>
<dbReference type="CDD" id="cd00590">
    <property type="entry name" value="RRM_SF"/>
    <property type="match status" value="1"/>
</dbReference>
<dbReference type="PROSITE" id="PS50102">
    <property type="entry name" value="RRM"/>
    <property type="match status" value="1"/>
</dbReference>
<dbReference type="PANTHER" id="PTHR21245">
    <property type="entry name" value="HETEROGENEOUS NUCLEAR RIBONUCLEOPROTEIN"/>
    <property type="match status" value="1"/>
</dbReference>
<evidence type="ECO:0000256" key="1">
    <source>
        <dbReference type="ARBA" id="ARBA00022884"/>
    </source>
</evidence>
<feature type="domain" description="RRM" evidence="3">
    <location>
        <begin position="13"/>
        <end position="92"/>
    </location>
</feature>
<dbReference type="SUPFAM" id="SSF54928">
    <property type="entry name" value="RNA-binding domain, RBD"/>
    <property type="match status" value="1"/>
</dbReference>
<accession>A0A023BC31</accession>
<name>A0A023BC31_GRENI</name>
<gene>
    <name evidence="4" type="ORF">GNI_018990</name>
</gene>
<dbReference type="OrthoDB" id="21467at2759"/>
<evidence type="ECO:0000256" key="2">
    <source>
        <dbReference type="PROSITE-ProRule" id="PRU00176"/>
    </source>
</evidence>
<dbReference type="RefSeq" id="XP_011134227.1">
    <property type="nucleotide sequence ID" value="XM_011135925.1"/>
</dbReference>
<sequence>MERSPGWTSDANPHLYVHNVPKDSNEEELRSIFGQFGQVVNVRLKVNQKVGPHAVYAFVTFTTTDEAQNALMHLQGQDISKKRNEPGRFARL</sequence>
<dbReference type="GeneID" id="22910954"/>
<evidence type="ECO:0000259" key="3">
    <source>
        <dbReference type="PROSITE" id="PS50102"/>
    </source>
</evidence>
<dbReference type="InterPro" id="IPR035979">
    <property type="entry name" value="RBD_domain_sf"/>
</dbReference>
<dbReference type="eggNOG" id="ENOG502SETX">
    <property type="taxonomic scope" value="Eukaryota"/>
</dbReference>
<evidence type="ECO:0000313" key="4">
    <source>
        <dbReference type="EMBL" id="EZG81482.1"/>
    </source>
</evidence>
<dbReference type="InterPro" id="IPR000504">
    <property type="entry name" value="RRM_dom"/>
</dbReference>
<dbReference type="EMBL" id="AFNH02000138">
    <property type="protein sequence ID" value="EZG81482.1"/>
    <property type="molecule type" value="Genomic_DNA"/>
</dbReference>
<reference evidence="4" key="1">
    <citation type="submission" date="2013-12" db="EMBL/GenBank/DDBJ databases">
        <authorList>
            <person name="Omoto C.K."/>
            <person name="Sibley D."/>
            <person name="Venepally P."/>
            <person name="Hadjithomas M."/>
            <person name="Karamycheva S."/>
            <person name="Brunk B."/>
            <person name="Roos D."/>
            <person name="Caler E."/>
            <person name="Lorenzi H."/>
        </authorList>
    </citation>
    <scope>NUCLEOTIDE SEQUENCE</scope>
</reference>
<keyword evidence="5" id="KW-1185">Reference proteome</keyword>
<evidence type="ECO:0000313" key="5">
    <source>
        <dbReference type="Proteomes" id="UP000019763"/>
    </source>
</evidence>
<organism evidence="4 5">
    <name type="scientific">Gregarina niphandrodes</name>
    <name type="common">Septate eugregarine</name>
    <dbReference type="NCBI Taxonomy" id="110365"/>
    <lineage>
        <taxon>Eukaryota</taxon>
        <taxon>Sar</taxon>
        <taxon>Alveolata</taxon>
        <taxon>Apicomplexa</taxon>
        <taxon>Conoidasida</taxon>
        <taxon>Gregarinasina</taxon>
        <taxon>Eugregarinorida</taxon>
        <taxon>Gregarinidae</taxon>
        <taxon>Gregarina</taxon>
    </lineage>
</organism>
<dbReference type="GO" id="GO:0003723">
    <property type="term" value="F:RNA binding"/>
    <property type="evidence" value="ECO:0007669"/>
    <property type="project" value="UniProtKB-UniRule"/>
</dbReference>
<dbReference type="InterPro" id="IPR012677">
    <property type="entry name" value="Nucleotide-bd_a/b_plait_sf"/>
</dbReference>
<proteinExistence type="predicted"/>
<dbReference type="Proteomes" id="UP000019763">
    <property type="component" value="Unassembled WGS sequence"/>
</dbReference>
<dbReference type="VEuPathDB" id="CryptoDB:GNI_018990"/>
<dbReference type="Pfam" id="PF00076">
    <property type="entry name" value="RRM_1"/>
    <property type="match status" value="1"/>
</dbReference>